<dbReference type="EMBL" id="LR798231">
    <property type="protein sequence ID" value="CAB5208493.1"/>
    <property type="molecule type" value="Genomic_DNA"/>
</dbReference>
<dbReference type="Pfam" id="PF10544">
    <property type="entry name" value="T5orf172"/>
    <property type="match status" value="1"/>
</dbReference>
<dbReference type="EMBL" id="LR796187">
    <property type="protein sequence ID" value="CAB4125396.1"/>
    <property type="molecule type" value="Genomic_DNA"/>
</dbReference>
<proteinExistence type="predicted"/>
<feature type="domain" description="Bacteriophage T5 Orf172 DNA-binding" evidence="1">
    <location>
        <begin position="7"/>
        <end position="97"/>
    </location>
</feature>
<keyword evidence="3" id="KW-0238">DNA-binding</keyword>
<dbReference type="GO" id="GO:0003677">
    <property type="term" value="F:DNA binding"/>
    <property type="evidence" value="ECO:0007669"/>
    <property type="project" value="UniProtKB-KW"/>
</dbReference>
<protein>
    <submittedName>
        <fullName evidence="3">Bacteriophage T5, Orf172 DNA-binding</fullName>
    </submittedName>
</protein>
<sequence length="130" mass="14784">MNGQKLFYIFKDPMGSLDSKVGITSNPVVRLGVYQNSYSKNSHTACLDIVYVGPARAVGNLEKAVKQKFDWDIERDGRGHSEWVSQPHTTIETTVDRLITGFKFKVQKVESKFLPLTVDNMQEFKDHYGL</sequence>
<accession>A0A6J7WD52</accession>
<dbReference type="InterPro" id="IPR018306">
    <property type="entry name" value="Phage_T5_Orf172_DNA-bd"/>
</dbReference>
<reference evidence="3" key="1">
    <citation type="submission" date="2020-05" db="EMBL/GenBank/DDBJ databases">
        <authorList>
            <person name="Chiriac C."/>
            <person name="Salcher M."/>
            <person name="Ghai R."/>
            <person name="Kavagutti S V."/>
        </authorList>
    </citation>
    <scope>NUCLEOTIDE SEQUENCE</scope>
</reference>
<gene>
    <name evidence="3" type="ORF">UFOVP181_47</name>
    <name evidence="2" type="ORF">UFOVP57_115</name>
</gene>
<evidence type="ECO:0000313" key="2">
    <source>
        <dbReference type="EMBL" id="CAB4125396.1"/>
    </source>
</evidence>
<evidence type="ECO:0000313" key="3">
    <source>
        <dbReference type="EMBL" id="CAB5208493.1"/>
    </source>
</evidence>
<organism evidence="3">
    <name type="scientific">uncultured Caudovirales phage</name>
    <dbReference type="NCBI Taxonomy" id="2100421"/>
    <lineage>
        <taxon>Viruses</taxon>
        <taxon>Duplodnaviria</taxon>
        <taxon>Heunggongvirae</taxon>
        <taxon>Uroviricota</taxon>
        <taxon>Caudoviricetes</taxon>
        <taxon>Peduoviridae</taxon>
        <taxon>Maltschvirus</taxon>
        <taxon>Maltschvirus maltsch</taxon>
    </lineage>
</organism>
<evidence type="ECO:0000259" key="1">
    <source>
        <dbReference type="Pfam" id="PF10544"/>
    </source>
</evidence>
<name>A0A6J7WD52_9CAUD</name>